<name>A0A9N8F3J8_9STRA</name>
<sequence length="156" mass="17350">MKRTGNNTKATRRNRSQGACWYSQASSSCAEAPPKKPAPQEGYREKAAGKKQATLKPTAVTPVAKADPADKLTWERCYKTCRQQAPRHDNQPAWSVHTGRQFTAAVADTSAAIQQRRPRSPKPASWKSSPPLPRRSPRQLELELPSRSNKKASCRE</sequence>
<dbReference type="PROSITE" id="PS51257">
    <property type="entry name" value="PROKAR_LIPOPROTEIN"/>
    <property type="match status" value="1"/>
</dbReference>
<feature type="region of interest" description="Disordered" evidence="1">
    <location>
        <begin position="1"/>
        <end position="69"/>
    </location>
</feature>
<dbReference type="AlphaFoldDB" id="A0A9N8F3J8"/>
<dbReference type="Proteomes" id="UP001153069">
    <property type="component" value="Unassembled WGS sequence"/>
</dbReference>
<keyword evidence="3" id="KW-1185">Reference proteome</keyword>
<reference evidence="2" key="1">
    <citation type="submission" date="2020-06" db="EMBL/GenBank/DDBJ databases">
        <authorList>
            <consortium name="Plant Systems Biology data submission"/>
        </authorList>
    </citation>
    <scope>NUCLEOTIDE SEQUENCE</scope>
    <source>
        <strain evidence="2">D6</strain>
    </source>
</reference>
<evidence type="ECO:0000256" key="1">
    <source>
        <dbReference type="SAM" id="MobiDB-lite"/>
    </source>
</evidence>
<evidence type="ECO:0000313" key="3">
    <source>
        <dbReference type="Proteomes" id="UP001153069"/>
    </source>
</evidence>
<accession>A0A9N8F3J8</accession>
<protein>
    <submittedName>
        <fullName evidence="2">Uncharacterized protein</fullName>
    </submittedName>
</protein>
<proteinExistence type="predicted"/>
<gene>
    <name evidence="2" type="ORF">SEMRO_2998_G341850.1</name>
</gene>
<comment type="caution">
    <text evidence="2">The sequence shown here is derived from an EMBL/GenBank/DDBJ whole genome shotgun (WGS) entry which is preliminary data.</text>
</comment>
<dbReference type="EMBL" id="CAICTM010002996">
    <property type="protein sequence ID" value="CAB9530701.1"/>
    <property type="molecule type" value="Genomic_DNA"/>
</dbReference>
<feature type="region of interest" description="Disordered" evidence="1">
    <location>
        <begin position="108"/>
        <end position="156"/>
    </location>
</feature>
<evidence type="ECO:0000313" key="2">
    <source>
        <dbReference type="EMBL" id="CAB9530701.1"/>
    </source>
</evidence>
<organism evidence="2 3">
    <name type="scientific">Seminavis robusta</name>
    <dbReference type="NCBI Taxonomy" id="568900"/>
    <lineage>
        <taxon>Eukaryota</taxon>
        <taxon>Sar</taxon>
        <taxon>Stramenopiles</taxon>
        <taxon>Ochrophyta</taxon>
        <taxon>Bacillariophyta</taxon>
        <taxon>Bacillariophyceae</taxon>
        <taxon>Bacillariophycidae</taxon>
        <taxon>Naviculales</taxon>
        <taxon>Naviculaceae</taxon>
        <taxon>Seminavis</taxon>
    </lineage>
</organism>